<dbReference type="EMBL" id="ABOU02000017">
    <property type="protein sequence ID" value="EDY33644.1"/>
    <property type="molecule type" value="Genomic_DNA"/>
</dbReference>
<dbReference type="AlphaFoldDB" id="B5CLS6"/>
<name>B5CLS6_9FIRM</name>
<evidence type="ECO:0000313" key="1">
    <source>
        <dbReference type="EMBL" id="EDY33644.1"/>
    </source>
</evidence>
<protein>
    <submittedName>
        <fullName evidence="1">Uncharacterized protein</fullName>
    </submittedName>
</protein>
<proteinExistence type="predicted"/>
<reference evidence="1 2" key="1">
    <citation type="submission" date="2008-08" db="EMBL/GenBank/DDBJ databases">
        <title>Draft genome sequence of Ruminococcus lactaris ATCC 29176.</title>
        <authorList>
            <person name="Sudarsanam P."/>
            <person name="Ley R."/>
            <person name="Guruge J."/>
            <person name="Turnbaugh P.J."/>
            <person name="Mahowald M."/>
            <person name="Liep D."/>
            <person name="Gordon J."/>
        </authorList>
    </citation>
    <scope>NUCLEOTIDE SEQUENCE [LARGE SCALE GENOMIC DNA]</scope>
    <source>
        <strain evidence="1 2">ATCC 29176</strain>
    </source>
</reference>
<comment type="caution">
    <text evidence="1">The sequence shown here is derived from an EMBL/GenBank/DDBJ whole genome shotgun (WGS) entry which is preliminary data.</text>
</comment>
<accession>B5CLS6</accession>
<reference evidence="1 2" key="2">
    <citation type="submission" date="2008-08" db="EMBL/GenBank/DDBJ databases">
        <authorList>
            <person name="Fulton L."/>
            <person name="Clifton S."/>
            <person name="Fulton B."/>
            <person name="Xu J."/>
            <person name="Minx P."/>
            <person name="Pepin K.H."/>
            <person name="Johnson M."/>
            <person name="Bhonagiri V."/>
            <person name="Nash W.E."/>
            <person name="Mardis E.R."/>
            <person name="Wilson R.K."/>
        </authorList>
    </citation>
    <scope>NUCLEOTIDE SEQUENCE [LARGE SCALE GENOMIC DNA]</scope>
    <source>
        <strain evidence="1 2">ATCC 29176</strain>
    </source>
</reference>
<sequence length="65" mass="7511">MMYDDRQKHGTYRNWPVIFVTTTQEKQSSDRLQDAKGGNGSWQVVHLTKQQCLKQKAHSTSSSTR</sequence>
<organism evidence="1 2">
    <name type="scientific">[Ruminococcus] lactaris ATCC 29176</name>
    <dbReference type="NCBI Taxonomy" id="471875"/>
    <lineage>
        <taxon>Bacteria</taxon>
        <taxon>Bacillati</taxon>
        <taxon>Bacillota</taxon>
        <taxon>Clostridia</taxon>
        <taxon>Lachnospirales</taxon>
        <taxon>Lachnospiraceae</taxon>
        <taxon>Mediterraneibacter</taxon>
    </lineage>
</organism>
<evidence type="ECO:0000313" key="2">
    <source>
        <dbReference type="Proteomes" id="UP000003254"/>
    </source>
</evidence>
<dbReference type="Proteomes" id="UP000003254">
    <property type="component" value="Unassembled WGS sequence"/>
</dbReference>
<keyword evidence="2" id="KW-1185">Reference proteome</keyword>
<gene>
    <name evidence="1" type="ORF">RUMLAC_00400</name>
</gene>
<dbReference type="HOGENOM" id="CLU_2847200_0_0_9"/>